<dbReference type="EMBL" id="JAKOGI010000449">
    <property type="protein sequence ID" value="KAJ8434816.1"/>
    <property type="molecule type" value="Genomic_DNA"/>
</dbReference>
<dbReference type="OrthoDB" id="1295445at2759"/>
<keyword evidence="4" id="KW-1185">Reference proteome</keyword>
<comment type="caution">
    <text evidence="3">The sequence shown here is derived from an EMBL/GenBank/DDBJ whole genome shotgun (WGS) entry which is preliminary data.</text>
</comment>
<dbReference type="AlphaFoldDB" id="A0A9Q1K0F3"/>
<proteinExistence type="predicted"/>
<accession>A0A9Q1K0F3</accession>
<organism evidence="3 4">
    <name type="scientific">Carnegiea gigantea</name>
    <dbReference type="NCBI Taxonomy" id="171969"/>
    <lineage>
        <taxon>Eukaryota</taxon>
        <taxon>Viridiplantae</taxon>
        <taxon>Streptophyta</taxon>
        <taxon>Embryophyta</taxon>
        <taxon>Tracheophyta</taxon>
        <taxon>Spermatophyta</taxon>
        <taxon>Magnoliopsida</taxon>
        <taxon>eudicotyledons</taxon>
        <taxon>Gunneridae</taxon>
        <taxon>Pentapetalae</taxon>
        <taxon>Caryophyllales</taxon>
        <taxon>Cactineae</taxon>
        <taxon>Cactaceae</taxon>
        <taxon>Cactoideae</taxon>
        <taxon>Echinocereeae</taxon>
        <taxon>Carnegiea</taxon>
    </lineage>
</organism>
<gene>
    <name evidence="3" type="ORF">Cgig2_033538</name>
</gene>
<evidence type="ECO:0000256" key="1">
    <source>
        <dbReference type="SAM" id="Coils"/>
    </source>
</evidence>
<reference evidence="3" key="1">
    <citation type="submission" date="2022-04" db="EMBL/GenBank/DDBJ databases">
        <title>Carnegiea gigantea Genome sequencing and assembly v2.</title>
        <authorList>
            <person name="Copetti D."/>
            <person name="Sanderson M.J."/>
            <person name="Burquez A."/>
            <person name="Wojciechowski M.F."/>
        </authorList>
    </citation>
    <scope>NUCLEOTIDE SEQUENCE</scope>
    <source>
        <strain evidence="3">SGP5-SGP5p</strain>
        <tissue evidence="3">Aerial part</tissue>
    </source>
</reference>
<sequence>MDSRRSGSVDEEAKFRDKHQVLLQQYLVLQKDCVSKKRKLKEAKERKEAVLGEIRFLRHRRSFLLKIQSRNAEQPLIAAQTQKRDAKYDVEPNGRPLNANEPTFRDPTFQNSQLIMGSMWNSGSVGKEVSFPPLRIGKKPKDFFTNSKRVEKRKISWQDQVALKG</sequence>
<dbReference type="PANTHER" id="PTHR34807:SF3">
    <property type="entry name" value="OS08G0270800 PROTEIN"/>
    <property type="match status" value="1"/>
</dbReference>
<name>A0A9Q1K0F3_9CARY</name>
<feature type="compositionally biased region" description="Basic and acidic residues" evidence="2">
    <location>
        <begin position="82"/>
        <end position="92"/>
    </location>
</feature>
<evidence type="ECO:0000313" key="3">
    <source>
        <dbReference type="EMBL" id="KAJ8434816.1"/>
    </source>
</evidence>
<feature type="region of interest" description="Disordered" evidence="2">
    <location>
        <begin position="79"/>
        <end position="106"/>
    </location>
</feature>
<keyword evidence="1" id="KW-0175">Coiled coil</keyword>
<feature type="coiled-coil region" evidence="1">
    <location>
        <begin position="26"/>
        <end position="60"/>
    </location>
</feature>
<evidence type="ECO:0000313" key="4">
    <source>
        <dbReference type="Proteomes" id="UP001153076"/>
    </source>
</evidence>
<protein>
    <submittedName>
        <fullName evidence="3">Uncharacterized protein</fullName>
    </submittedName>
</protein>
<dbReference type="Proteomes" id="UP001153076">
    <property type="component" value="Unassembled WGS sequence"/>
</dbReference>
<evidence type="ECO:0000256" key="2">
    <source>
        <dbReference type="SAM" id="MobiDB-lite"/>
    </source>
</evidence>
<dbReference type="PANTHER" id="PTHR34807">
    <property type="entry name" value="OS08G0270800 PROTEIN"/>
    <property type="match status" value="1"/>
</dbReference>